<name>A0ACC0W1H2_9STRA</name>
<gene>
    <name evidence="1" type="ORF">PsorP6_009422</name>
</gene>
<dbReference type="EMBL" id="CM047584">
    <property type="protein sequence ID" value="KAI9911571.1"/>
    <property type="molecule type" value="Genomic_DNA"/>
</dbReference>
<comment type="caution">
    <text evidence="1">The sequence shown here is derived from an EMBL/GenBank/DDBJ whole genome shotgun (WGS) entry which is preliminary data.</text>
</comment>
<dbReference type="Proteomes" id="UP001163321">
    <property type="component" value="Chromosome 5"/>
</dbReference>
<reference evidence="1 2" key="1">
    <citation type="journal article" date="2022" name="bioRxiv">
        <title>The genome of the oomycete Peronosclerospora sorghi, a cosmopolitan pathogen of maize and sorghum, is inflated with dispersed pseudogenes.</title>
        <authorList>
            <person name="Fletcher K."/>
            <person name="Martin F."/>
            <person name="Isakeit T."/>
            <person name="Cavanaugh K."/>
            <person name="Magill C."/>
            <person name="Michelmore R."/>
        </authorList>
    </citation>
    <scope>NUCLEOTIDE SEQUENCE [LARGE SCALE GENOMIC DNA]</scope>
    <source>
        <strain evidence="1">P6</strain>
    </source>
</reference>
<sequence length="72" mass="8035">MLDRLSEVKGKAQPLDQVAIEVECTCIHSDNILPATFRMVQLCTDAAVASCVQYSWQRFSNMLKLCSCILPT</sequence>
<protein>
    <submittedName>
        <fullName evidence="1">Uncharacterized protein</fullName>
    </submittedName>
</protein>
<organism evidence="1 2">
    <name type="scientific">Peronosclerospora sorghi</name>
    <dbReference type="NCBI Taxonomy" id="230839"/>
    <lineage>
        <taxon>Eukaryota</taxon>
        <taxon>Sar</taxon>
        <taxon>Stramenopiles</taxon>
        <taxon>Oomycota</taxon>
        <taxon>Peronosporomycetes</taxon>
        <taxon>Peronosporales</taxon>
        <taxon>Peronosporaceae</taxon>
        <taxon>Peronosclerospora</taxon>
    </lineage>
</organism>
<keyword evidence="2" id="KW-1185">Reference proteome</keyword>
<accession>A0ACC0W1H2</accession>
<proteinExistence type="predicted"/>
<evidence type="ECO:0000313" key="2">
    <source>
        <dbReference type="Proteomes" id="UP001163321"/>
    </source>
</evidence>
<evidence type="ECO:0000313" key="1">
    <source>
        <dbReference type="EMBL" id="KAI9911571.1"/>
    </source>
</evidence>